<gene>
    <name evidence="2" type="ORF">ACJMK2_015502</name>
</gene>
<dbReference type="SMART" id="SM00005">
    <property type="entry name" value="DEATH"/>
    <property type="match status" value="1"/>
</dbReference>
<sequence>MTSSSQQDLEDFLNRPPTDIELLKLSKCVASWWVLAKELNLSDAKIVQIRADHNLSVLEQCYQALKAWKNDQHGKDEGTVGYLIVACKHASVDRAEVENIFSSFQD</sequence>
<protein>
    <recommendedName>
        <fullName evidence="1">Death domain-containing protein</fullName>
    </recommendedName>
</protein>
<organism evidence="2 3">
    <name type="scientific">Sinanodonta woodiana</name>
    <name type="common">Chinese pond mussel</name>
    <name type="synonym">Anodonta woodiana</name>
    <dbReference type="NCBI Taxonomy" id="1069815"/>
    <lineage>
        <taxon>Eukaryota</taxon>
        <taxon>Metazoa</taxon>
        <taxon>Spiralia</taxon>
        <taxon>Lophotrochozoa</taxon>
        <taxon>Mollusca</taxon>
        <taxon>Bivalvia</taxon>
        <taxon>Autobranchia</taxon>
        <taxon>Heteroconchia</taxon>
        <taxon>Palaeoheterodonta</taxon>
        <taxon>Unionida</taxon>
        <taxon>Unionoidea</taxon>
        <taxon>Unionidae</taxon>
        <taxon>Unioninae</taxon>
        <taxon>Sinanodonta</taxon>
    </lineage>
</organism>
<evidence type="ECO:0000259" key="1">
    <source>
        <dbReference type="PROSITE" id="PS50017"/>
    </source>
</evidence>
<dbReference type="AlphaFoldDB" id="A0ABD3UQK9"/>
<comment type="caution">
    <text evidence="2">The sequence shown here is derived from an EMBL/GenBank/DDBJ whole genome shotgun (WGS) entry which is preliminary data.</text>
</comment>
<dbReference type="Pfam" id="PF00531">
    <property type="entry name" value="Death"/>
    <property type="match status" value="1"/>
</dbReference>
<dbReference type="Proteomes" id="UP001634394">
    <property type="component" value="Unassembled WGS sequence"/>
</dbReference>
<dbReference type="CDD" id="cd01670">
    <property type="entry name" value="Death"/>
    <property type="match status" value="1"/>
</dbReference>
<dbReference type="InterPro" id="IPR000488">
    <property type="entry name" value="Death_dom"/>
</dbReference>
<feature type="domain" description="Death" evidence="1">
    <location>
        <begin position="30"/>
        <end position="86"/>
    </location>
</feature>
<reference evidence="2 3" key="1">
    <citation type="submission" date="2024-11" db="EMBL/GenBank/DDBJ databases">
        <title>Chromosome-level genome assembly of the freshwater bivalve Anodonta woodiana.</title>
        <authorList>
            <person name="Chen X."/>
        </authorList>
    </citation>
    <scope>NUCLEOTIDE SEQUENCE [LARGE SCALE GENOMIC DNA]</scope>
    <source>
        <strain evidence="2">MN2024</strain>
        <tissue evidence="2">Gills</tissue>
    </source>
</reference>
<name>A0ABD3UQK9_SINWO</name>
<dbReference type="SUPFAM" id="SSF47986">
    <property type="entry name" value="DEATH domain"/>
    <property type="match status" value="1"/>
</dbReference>
<evidence type="ECO:0000313" key="3">
    <source>
        <dbReference type="Proteomes" id="UP001634394"/>
    </source>
</evidence>
<dbReference type="InterPro" id="IPR011029">
    <property type="entry name" value="DEATH-like_dom_sf"/>
</dbReference>
<accession>A0ABD3UQK9</accession>
<dbReference type="Gene3D" id="1.10.533.10">
    <property type="entry name" value="Death Domain, Fas"/>
    <property type="match status" value="1"/>
</dbReference>
<evidence type="ECO:0000313" key="2">
    <source>
        <dbReference type="EMBL" id="KAL3851794.1"/>
    </source>
</evidence>
<dbReference type="PROSITE" id="PS50017">
    <property type="entry name" value="DEATH_DOMAIN"/>
    <property type="match status" value="1"/>
</dbReference>
<proteinExistence type="predicted"/>
<keyword evidence="3" id="KW-1185">Reference proteome</keyword>
<dbReference type="EMBL" id="JBJQND010000015">
    <property type="protein sequence ID" value="KAL3851794.1"/>
    <property type="molecule type" value="Genomic_DNA"/>
</dbReference>